<dbReference type="GO" id="GO:0003700">
    <property type="term" value="F:DNA-binding transcription factor activity"/>
    <property type="evidence" value="ECO:0007669"/>
    <property type="project" value="TreeGrafter"/>
</dbReference>
<dbReference type="GO" id="GO:0000976">
    <property type="term" value="F:transcription cis-regulatory region binding"/>
    <property type="evidence" value="ECO:0007669"/>
    <property type="project" value="TreeGrafter"/>
</dbReference>
<keyword evidence="1" id="KW-0805">Transcription regulation</keyword>
<dbReference type="InterPro" id="IPR001647">
    <property type="entry name" value="HTH_TetR"/>
</dbReference>
<dbReference type="AlphaFoldDB" id="A0A7W9UJS5"/>
<evidence type="ECO:0000256" key="3">
    <source>
        <dbReference type="ARBA" id="ARBA00023163"/>
    </source>
</evidence>
<dbReference type="RefSeq" id="WP_063709907.1">
    <property type="nucleotide sequence ID" value="NZ_JACHIT010000002.1"/>
</dbReference>
<sequence>MDRTGRDTAAKIIDTVLALLESDGYEAVQLREVARRARVSLTTVYKLYPTRDELILTAVEHWMATNTYTEMPPAPADETLRHGIMRMLRYVFEPWERHPSMLEAYYLTRTGQAAQRLDAQGFDAILPAASDLLARLDPEYVADIGLVLTNMVHSLIGRFAAGAIEITDILPALDRIVYRLTTNNEPFAAPAQAQRQNGAAQTLVLRPSFISPYDPGPGTTSGT</sequence>
<organism evidence="6 7">
    <name type="scientific">Nocardia transvalensis</name>
    <dbReference type="NCBI Taxonomy" id="37333"/>
    <lineage>
        <taxon>Bacteria</taxon>
        <taxon>Bacillati</taxon>
        <taxon>Actinomycetota</taxon>
        <taxon>Actinomycetes</taxon>
        <taxon>Mycobacteriales</taxon>
        <taxon>Nocardiaceae</taxon>
        <taxon>Nocardia</taxon>
    </lineage>
</organism>
<keyword evidence="3" id="KW-0804">Transcription</keyword>
<dbReference type="PANTHER" id="PTHR30055">
    <property type="entry name" value="HTH-TYPE TRANSCRIPTIONAL REGULATOR RUTR"/>
    <property type="match status" value="1"/>
</dbReference>
<evidence type="ECO:0000313" key="7">
    <source>
        <dbReference type="Proteomes" id="UP000540412"/>
    </source>
</evidence>
<keyword evidence="7" id="KW-1185">Reference proteome</keyword>
<dbReference type="InterPro" id="IPR041642">
    <property type="entry name" value="KstR_C"/>
</dbReference>
<keyword evidence="2 4" id="KW-0238">DNA-binding</keyword>
<accession>A0A7W9UJS5</accession>
<dbReference type="InterPro" id="IPR050109">
    <property type="entry name" value="HTH-type_TetR-like_transc_reg"/>
</dbReference>
<feature type="DNA-binding region" description="H-T-H motif" evidence="4">
    <location>
        <begin position="29"/>
        <end position="48"/>
    </location>
</feature>
<evidence type="ECO:0000256" key="4">
    <source>
        <dbReference type="PROSITE-ProRule" id="PRU00335"/>
    </source>
</evidence>
<feature type="domain" description="HTH tetR-type" evidence="5">
    <location>
        <begin position="6"/>
        <end position="66"/>
    </location>
</feature>
<reference evidence="6 7" key="1">
    <citation type="submission" date="2020-08" db="EMBL/GenBank/DDBJ databases">
        <title>Sequencing the genomes of 1000 actinobacteria strains.</title>
        <authorList>
            <person name="Klenk H.-P."/>
        </authorList>
    </citation>
    <scope>NUCLEOTIDE SEQUENCE [LARGE SCALE GENOMIC DNA]</scope>
    <source>
        <strain evidence="6 7">DSM 43582</strain>
    </source>
</reference>
<evidence type="ECO:0000259" key="5">
    <source>
        <dbReference type="PROSITE" id="PS50977"/>
    </source>
</evidence>
<dbReference type="PROSITE" id="PS50977">
    <property type="entry name" value="HTH_TETR_2"/>
    <property type="match status" value="1"/>
</dbReference>
<dbReference type="EMBL" id="JACHIT010000002">
    <property type="protein sequence ID" value="MBB5915602.1"/>
    <property type="molecule type" value="Genomic_DNA"/>
</dbReference>
<protein>
    <submittedName>
        <fullName evidence="6">AcrR family transcriptional regulator</fullName>
    </submittedName>
</protein>
<evidence type="ECO:0000256" key="1">
    <source>
        <dbReference type="ARBA" id="ARBA00023015"/>
    </source>
</evidence>
<evidence type="ECO:0000313" key="6">
    <source>
        <dbReference type="EMBL" id="MBB5915602.1"/>
    </source>
</evidence>
<dbReference type="Gene3D" id="1.10.357.10">
    <property type="entry name" value="Tetracycline Repressor, domain 2"/>
    <property type="match status" value="1"/>
</dbReference>
<evidence type="ECO:0000256" key="2">
    <source>
        <dbReference type="ARBA" id="ARBA00023125"/>
    </source>
</evidence>
<dbReference type="SUPFAM" id="SSF46689">
    <property type="entry name" value="Homeodomain-like"/>
    <property type="match status" value="1"/>
</dbReference>
<dbReference type="Pfam" id="PF17925">
    <property type="entry name" value="TetR_C_20"/>
    <property type="match status" value="1"/>
</dbReference>
<dbReference type="Pfam" id="PF00440">
    <property type="entry name" value="TetR_N"/>
    <property type="match status" value="1"/>
</dbReference>
<dbReference type="PANTHER" id="PTHR30055:SF234">
    <property type="entry name" value="HTH-TYPE TRANSCRIPTIONAL REGULATOR BETI"/>
    <property type="match status" value="1"/>
</dbReference>
<gene>
    <name evidence="6" type="ORF">BJY24_004514</name>
</gene>
<proteinExistence type="predicted"/>
<dbReference type="Proteomes" id="UP000540412">
    <property type="component" value="Unassembled WGS sequence"/>
</dbReference>
<name>A0A7W9UJS5_9NOCA</name>
<comment type="caution">
    <text evidence="6">The sequence shown here is derived from an EMBL/GenBank/DDBJ whole genome shotgun (WGS) entry which is preliminary data.</text>
</comment>
<dbReference type="InterPro" id="IPR009057">
    <property type="entry name" value="Homeodomain-like_sf"/>
</dbReference>